<dbReference type="CDD" id="cd20269">
    <property type="entry name" value="Complex1_LYR_LYRM9"/>
    <property type="match status" value="1"/>
</dbReference>
<dbReference type="InterPro" id="IPR052151">
    <property type="entry name" value="Complex_I_LYR"/>
</dbReference>
<dbReference type="Proteomes" id="UP001286313">
    <property type="component" value="Unassembled WGS sequence"/>
</dbReference>
<evidence type="ECO:0000256" key="2">
    <source>
        <dbReference type="ARBA" id="ARBA00026234"/>
    </source>
</evidence>
<sequence>MVYLGWCLRSESIQTSKQLYKYLLRECNKLPPETHNYYRNFLRQGFTQHSDESDPERVRQIINRAIEDARWLVKKYSKSQ</sequence>
<proteinExistence type="inferred from homology"/>
<dbReference type="PANTHER" id="PTHR47061">
    <property type="entry name" value="LYR MOTIF-CONTAINING PROTEIN 9"/>
    <property type="match status" value="1"/>
</dbReference>
<feature type="domain" description="Complex 1 LYR protein" evidence="3">
    <location>
        <begin position="18"/>
        <end position="69"/>
    </location>
</feature>
<reference evidence="4" key="1">
    <citation type="submission" date="2023-10" db="EMBL/GenBank/DDBJ databases">
        <title>Genome assemblies of two species of porcelain crab, Petrolisthes cinctipes and Petrolisthes manimaculis (Anomura: Porcellanidae).</title>
        <authorList>
            <person name="Angst P."/>
        </authorList>
    </citation>
    <scope>NUCLEOTIDE SEQUENCE</scope>
    <source>
        <strain evidence="4">PB745_01</strain>
        <tissue evidence="4">Gill</tissue>
    </source>
</reference>
<keyword evidence="5" id="KW-1185">Reference proteome</keyword>
<dbReference type="PANTHER" id="PTHR47061:SF1">
    <property type="entry name" value="LYR MOTIF-CONTAINING PROTEIN 9"/>
    <property type="match status" value="1"/>
</dbReference>
<name>A0AAE1ETS9_PETCI</name>
<dbReference type="InterPro" id="IPR045291">
    <property type="entry name" value="Complex1_LYR_LYRM9"/>
</dbReference>
<gene>
    <name evidence="4" type="ORF">Pcinc_032692</name>
</gene>
<organism evidence="4 5">
    <name type="scientific">Petrolisthes cinctipes</name>
    <name type="common">Flat porcelain crab</name>
    <dbReference type="NCBI Taxonomy" id="88211"/>
    <lineage>
        <taxon>Eukaryota</taxon>
        <taxon>Metazoa</taxon>
        <taxon>Ecdysozoa</taxon>
        <taxon>Arthropoda</taxon>
        <taxon>Crustacea</taxon>
        <taxon>Multicrustacea</taxon>
        <taxon>Malacostraca</taxon>
        <taxon>Eumalacostraca</taxon>
        <taxon>Eucarida</taxon>
        <taxon>Decapoda</taxon>
        <taxon>Pleocyemata</taxon>
        <taxon>Anomura</taxon>
        <taxon>Galatheoidea</taxon>
        <taxon>Porcellanidae</taxon>
        <taxon>Petrolisthes</taxon>
    </lineage>
</organism>
<dbReference type="InterPro" id="IPR008011">
    <property type="entry name" value="Complex1_LYR_dom"/>
</dbReference>
<dbReference type="EMBL" id="JAWQEG010004510">
    <property type="protein sequence ID" value="KAK3861312.1"/>
    <property type="molecule type" value="Genomic_DNA"/>
</dbReference>
<comment type="caution">
    <text evidence="4">The sequence shown here is derived from an EMBL/GenBank/DDBJ whole genome shotgun (WGS) entry which is preliminary data.</text>
</comment>
<evidence type="ECO:0000313" key="4">
    <source>
        <dbReference type="EMBL" id="KAK3861312.1"/>
    </source>
</evidence>
<evidence type="ECO:0000256" key="1">
    <source>
        <dbReference type="ARBA" id="ARBA00025757"/>
    </source>
</evidence>
<dbReference type="Pfam" id="PF05347">
    <property type="entry name" value="Complex1_LYR"/>
    <property type="match status" value="1"/>
</dbReference>
<comment type="similarity">
    <text evidence="1">Belongs to the complex I LYR family. LYRM9 subfamily.</text>
</comment>
<accession>A0AAE1ETS9</accession>
<dbReference type="AlphaFoldDB" id="A0AAE1ETS9"/>
<protein>
    <recommendedName>
        <fullName evidence="2">LYR motif-containing protein 9</fullName>
    </recommendedName>
</protein>
<evidence type="ECO:0000313" key="5">
    <source>
        <dbReference type="Proteomes" id="UP001286313"/>
    </source>
</evidence>
<evidence type="ECO:0000259" key="3">
    <source>
        <dbReference type="Pfam" id="PF05347"/>
    </source>
</evidence>